<dbReference type="OrthoDB" id="289445at2"/>
<organism evidence="1 2">
    <name type="scientific">Allorhodopirellula solitaria</name>
    <dbReference type="NCBI Taxonomy" id="2527987"/>
    <lineage>
        <taxon>Bacteria</taxon>
        <taxon>Pseudomonadati</taxon>
        <taxon>Planctomycetota</taxon>
        <taxon>Planctomycetia</taxon>
        <taxon>Pirellulales</taxon>
        <taxon>Pirellulaceae</taxon>
        <taxon>Allorhodopirellula</taxon>
    </lineage>
</organism>
<reference evidence="1 2" key="1">
    <citation type="submission" date="2019-02" db="EMBL/GenBank/DDBJ databases">
        <title>Deep-cultivation of Planctomycetes and their phenomic and genomic characterization uncovers novel biology.</title>
        <authorList>
            <person name="Wiegand S."/>
            <person name="Jogler M."/>
            <person name="Boedeker C."/>
            <person name="Pinto D."/>
            <person name="Vollmers J."/>
            <person name="Rivas-Marin E."/>
            <person name="Kohn T."/>
            <person name="Peeters S.H."/>
            <person name="Heuer A."/>
            <person name="Rast P."/>
            <person name="Oberbeckmann S."/>
            <person name="Bunk B."/>
            <person name="Jeske O."/>
            <person name="Meyerdierks A."/>
            <person name="Storesund J.E."/>
            <person name="Kallscheuer N."/>
            <person name="Luecker S."/>
            <person name="Lage O.M."/>
            <person name="Pohl T."/>
            <person name="Merkel B.J."/>
            <person name="Hornburger P."/>
            <person name="Mueller R.-W."/>
            <person name="Bruemmer F."/>
            <person name="Labrenz M."/>
            <person name="Spormann A.M."/>
            <person name="Op Den Camp H."/>
            <person name="Overmann J."/>
            <person name="Amann R."/>
            <person name="Jetten M.S.M."/>
            <person name="Mascher T."/>
            <person name="Medema M.H."/>
            <person name="Devos D.P."/>
            <person name="Kaster A.-K."/>
            <person name="Ovreas L."/>
            <person name="Rohde M."/>
            <person name="Galperin M.Y."/>
            <person name="Jogler C."/>
        </authorList>
    </citation>
    <scope>NUCLEOTIDE SEQUENCE [LARGE SCALE GENOMIC DNA]</scope>
    <source>
        <strain evidence="1 2">CA85</strain>
    </source>
</reference>
<protein>
    <submittedName>
        <fullName evidence="1">IS2 repressor TnpA</fullName>
    </submittedName>
</protein>
<evidence type="ECO:0000313" key="2">
    <source>
        <dbReference type="Proteomes" id="UP000318053"/>
    </source>
</evidence>
<dbReference type="GO" id="GO:0004803">
    <property type="term" value="F:transposase activity"/>
    <property type="evidence" value="ECO:0007669"/>
    <property type="project" value="InterPro"/>
</dbReference>
<sequence length="106" mass="11980">MAKRRNLTPETKVAIVRAHLLDGVPISDLCDKHGIHATQFYTWQKQLFENGAGCFARKTNSANVRRQDDARQKQIEQLEAKIQLKNEVVAELLEEHVKLKKASGAS</sequence>
<evidence type="ECO:0000313" key="1">
    <source>
        <dbReference type="EMBL" id="TWT55947.1"/>
    </source>
</evidence>
<dbReference type="EMBL" id="SJPK01000019">
    <property type="protein sequence ID" value="TWT55947.1"/>
    <property type="molecule type" value="Genomic_DNA"/>
</dbReference>
<dbReference type="GO" id="GO:0006313">
    <property type="term" value="P:DNA transposition"/>
    <property type="evidence" value="ECO:0007669"/>
    <property type="project" value="InterPro"/>
</dbReference>
<proteinExistence type="predicted"/>
<accession>A0A5C5WZ00</accession>
<dbReference type="RefSeq" id="WP_146393476.1">
    <property type="nucleotide sequence ID" value="NZ_SJPK01000019.1"/>
</dbReference>
<dbReference type="InterPro" id="IPR036388">
    <property type="entry name" value="WH-like_DNA-bd_sf"/>
</dbReference>
<dbReference type="InterPro" id="IPR010921">
    <property type="entry name" value="Trp_repressor/repl_initiator"/>
</dbReference>
<gene>
    <name evidence="1" type="ORF">CA85_46550</name>
</gene>
<name>A0A5C5WZ00_9BACT</name>
<dbReference type="GO" id="GO:0043565">
    <property type="term" value="F:sequence-specific DNA binding"/>
    <property type="evidence" value="ECO:0007669"/>
    <property type="project" value="InterPro"/>
</dbReference>
<dbReference type="Gene3D" id="1.10.10.10">
    <property type="entry name" value="Winged helix-like DNA-binding domain superfamily/Winged helix DNA-binding domain"/>
    <property type="match status" value="1"/>
</dbReference>
<dbReference type="Pfam" id="PF01527">
    <property type="entry name" value="HTH_Tnp_1"/>
    <property type="match status" value="1"/>
</dbReference>
<dbReference type="SUPFAM" id="SSF48295">
    <property type="entry name" value="TrpR-like"/>
    <property type="match status" value="1"/>
</dbReference>
<dbReference type="InterPro" id="IPR002514">
    <property type="entry name" value="Transposase_8"/>
</dbReference>
<dbReference type="Proteomes" id="UP000318053">
    <property type="component" value="Unassembled WGS sequence"/>
</dbReference>
<keyword evidence="2" id="KW-1185">Reference proteome</keyword>
<comment type="caution">
    <text evidence="1">The sequence shown here is derived from an EMBL/GenBank/DDBJ whole genome shotgun (WGS) entry which is preliminary data.</text>
</comment>
<dbReference type="AlphaFoldDB" id="A0A5C5WZ00"/>